<protein>
    <submittedName>
        <fullName evidence="2">Uncharacterized protein</fullName>
    </submittedName>
</protein>
<dbReference type="AlphaFoldDB" id="A0A6M5YXR2"/>
<name>A0A6M5YXR2_9BACT</name>
<keyword evidence="3" id="KW-1185">Reference proteome</keyword>
<dbReference type="EMBL" id="CP053452">
    <property type="protein sequence ID" value="QJW98688.1"/>
    <property type="molecule type" value="Genomic_DNA"/>
</dbReference>
<reference evidence="3" key="1">
    <citation type="submission" date="2020-05" db="EMBL/GenBank/DDBJ databases">
        <title>Frigoriglobus tundricola gen. nov., sp. nov., a psychrotolerant cellulolytic planctomycete of the family Gemmataceae with two divergent copies of 16S rRNA gene.</title>
        <authorList>
            <person name="Kulichevskaya I.S."/>
            <person name="Ivanova A.A."/>
            <person name="Naumoff D.G."/>
            <person name="Beletsky A.V."/>
            <person name="Rijpstra W.I.C."/>
            <person name="Sinninghe Damste J.S."/>
            <person name="Mardanov A.V."/>
            <person name="Ravin N.V."/>
            <person name="Dedysh S.N."/>
        </authorList>
    </citation>
    <scope>NUCLEOTIDE SEQUENCE [LARGE SCALE GENOMIC DNA]</scope>
    <source>
        <strain evidence="3">PL17</strain>
    </source>
</reference>
<evidence type="ECO:0000313" key="2">
    <source>
        <dbReference type="EMBL" id="QJW98688.1"/>
    </source>
</evidence>
<organism evidence="2 3">
    <name type="scientific">Frigoriglobus tundricola</name>
    <dbReference type="NCBI Taxonomy" id="2774151"/>
    <lineage>
        <taxon>Bacteria</taxon>
        <taxon>Pseudomonadati</taxon>
        <taxon>Planctomycetota</taxon>
        <taxon>Planctomycetia</taxon>
        <taxon>Gemmatales</taxon>
        <taxon>Gemmataceae</taxon>
        <taxon>Frigoriglobus</taxon>
    </lineage>
</organism>
<feature type="region of interest" description="Disordered" evidence="1">
    <location>
        <begin position="1"/>
        <end position="30"/>
    </location>
</feature>
<sequence length="78" mass="8401">MAIPIEGMVGYIRSRPKRNGPPKKGPDGKPLPAELELWIDQTVLLTTTPTGPVVSKPADCTGILYSVNGKLVVEYPEV</sequence>
<evidence type="ECO:0000256" key="1">
    <source>
        <dbReference type="SAM" id="MobiDB-lite"/>
    </source>
</evidence>
<dbReference type="Proteomes" id="UP000503447">
    <property type="component" value="Chromosome"/>
</dbReference>
<evidence type="ECO:0000313" key="3">
    <source>
        <dbReference type="Proteomes" id="UP000503447"/>
    </source>
</evidence>
<accession>A0A6M5YXR2</accession>
<proteinExistence type="predicted"/>
<dbReference type="KEGG" id="ftj:FTUN_6283"/>
<gene>
    <name evidence="2" type="ORF">FTUN_6283</name>
</gene>
<dbReference type="RefSeq" id="WP_171473803.1">
    <property type="nucleotide sequence ID" value="NZ_CP053452.2"/>
</dbReference>